<dbReference type="SUPFAM" id="SSF52172">
    <property type="entry name" value="CheY-like"/>
    <property type="match status" value="1"/>
</dbReference>
<dbReference type="SMART" id="SM00448">
    <property type="entry name" value="REC"/>
    <property type="match status" value="1"/>
</dbReference>
<dbReference type="InterPro" id="IPR011006">
    <property type="entry name" value="CheY-like_superfamily"/>
</dbReference>
<dbReference type="Gene3D" id="3.30.565.10">
    <property type="entry name" value="Histidine kinase-like ATPase, C-terminal domain"/>
    <property type="match status" value="1"/>
</dbReference>
<dbReference type="InterPro" id="IPR005467">
    <property type="entry name" value="His_kinase_dom"/>
</dbReference>
<dbReference type="InterPro" id="IPR011622">
    <property type="entry name" value="7TMR_DISM_rcpt_extracell_dom2"/>
</dbReference>
<feature type="chain" id="PRO_5002221830" description="histidine kinase" evidence="8">
    <location>
        <begin position="22"/>
        <end position="800"/>
    </location>
</feature>
<evidence type="ECO:0000259" key="10">
    <source>
        <dbReference type="PROSITE" id="PS50110"/>
    </source>
</evidence>
<feature type="domain" description="Histidine kinase" evidence="9">
    <location>
        <begin position="433"/>
        <end position="649"/>
    </location>
</feature>
<protein>
    <recommendedName>
        <fullName evidence="2">histidine kinase</fullName>
        <ecNumber evidence="2">2.7.13.3</ecNumber>
    </recommendedName>
</protein>
<keyword evidence="4 11" id="KW-0808">Transferase</keyword>
<dbReference type="InterPro" id="IPR003594">
    <property type="entry name" value="HATPase_dom"/>
</dbReference>
<dbReference type="PANTHER" id="PTHR43047">
    <property type="entry name" value="TWO-COMPONENT HISTIDINE PROTEIN KINASE"/>
    <property type="match status" value="1"/>
</dbReference>
<dbReference type="PANTHER" id="PTHR43047:SF72">
    <property type="entry name" value="OSMOSENSING HISTIDINE PROTEIN KINASE SLN1"/>
    <property type="match status" value="1"/>
</dbReference>
<evidence type="ECO:0000256" key="8">
    <source>
        <dbReference type="SAM" id="SignalP"/>
    </source>
</evidence>
<dbReference type="PRINTS" id="PR00344">
    <property type="entry name" value="BCTRLSENSOR"/>
</dbReference>
<dbReference type="SMART" id="SM00388">
    <property type="entry name" value="HisKA"/>
    <property type="match status" value="1"/>
</dbReference>
<evidence type="ECO:0000256" key="3">
    <source>
        <dbReference type="ARBA" id="ARBA00022553"/>
    </source>
</evidence>
<proteinExistence type="predicted"/>
<feature type="transmembrane region" description="Helical" evidence="7">
    <location>
        <begin position="186"/>
        <end position="206"/>
    </location>
</feature>
<dbReference type="Gene3D" id="1.10.287.130">
    <property type="match status" value="1"/>
</dbReference>
<feature type="signal peptide" evidence="8">
    <location>
        <begin position="1"/>
        <end position="21"/>
    </location>
</feature>
<dbReference type="PROSITE" id="PS50109">
    <property type="entry name" value="HIS_KIN"/>
    <property type="match status" value="1"/>
</dbReference>
<comment type="caution">
    <text evidence="11">The sequence shown here is derived from an EMBL/GenBank/DDBJ whole genome shotgun (WGS) entry which is preliminary data.</text>
</comment>
<evidence type="ECO:0000256" key="6">
    <source>
        <dbReference type="PROSITE-ProRule" id="PRU00169"/>
    </source>
</evidence>
<keyword evidence="5" id="KW-0418">Kinase</keyword>
<accession>A0A0D0THA7</accession>
<feature type="transmembrane region" description="Helical" evidence="7">
    <location>
        <begin position="331"/>
        <end position="350"/>
    </location>
</feature>
<feature type="transmembrane region" description="Helical" evidence="7">
    <location>
        <begin position="365"/>
        <end position="385"/>
    </location>
</feature>
<feature type="transmembrane region" description="Helical" evidence="7">
    <location>
        <begin position="218"/>
        <end position="235"/>
    </location>
</feature>
<evidence type="ECO:0000256" key="7">
    <source>
        <dbReference type="SAM" id="Phobius"/>
    </source>
</evidence>
<dbReference type="AlphaFoldDB" id="A0A0D0THA7"/>
<name>A0A0D0THA7_PSEFL</name>
<keyword evidence="7" id="KW-1133">Transmembrane helix</keyword>
<dbReference type="InterPro" id="IPR004358">
    <property type="entry name" value="Sig_transdc_His_kin-like_C"/>
</dbReference>
<dbReference type="SUPFAM" id="SSF55874">
    <property type="entry name" value="ATPase domain of HSP90 chaperone/DNA topoisomerase II/histidine kinase"/>
    <property type="match status" value="1"/>
</dbReference>
<feature type="modified residue" description="4-aspartylphosphate" evidence="6">
    <location>
        <position position="722"/>
    </location>
</feature>
<dbReference type="Pfam" id="PF02518">
    <property type="entry name" value="HATPase_c"/>
    <property type="match status" value="1"/>
</dbReference>
<dbReference type="InterPro" id="IPR001789">
    <property type="entry name" value="Sig_transdc_resp-reg_receiver"/>
</dbReference>
<evidence type="ECO:0000256" key="5">
    <source>
        <dbReference type="ARBA" id="ARBA00022777"/>
    </source>
</evidence>
<dbReference type="SUPFAM" id="SSF47384">
    <property type="entry name" value="Homodimeric domain of signal transducing histidine kinase"/>
    <property type="match status" value="1"/>
</dbReference>
<dbReference type="SMART" id="SM00387">
    <property type="entry name" value="HATPase_c"/>
    <property type="match status" value="1"/>
</dbReference>
<dbReference type="Proteomes" id="UP000032210">
    <property type="component" value="Unassembled WGS sequence"/>
</dbReference>
<dbReference type="GO" id="GO:0005886">
    <property type="term" value="C:plasma membrane"/>
    <property type="evidence" value="ECO:0007669"/>
    <property type="project" value="TreeGrafter"/>
</dbReference>
<dbReference type="InterPro" id="IPR036097">
    <property type="entry name" value="HisK_dim/P_sf"/>
</dbReference>
<keyword evidence="8" id="KW-0732">Signal</keyword>
<keyword evidence="7" id="KW-0472">Membrane</keyword>
<dbReference type="Gene3D" id="3.40.50.2300">
    <property type="match status" value="1"/>
</dbReference>
<keyword evidence="3 6" id="KW-0597">Phosphoprotein</keyword>
<dbReference type="CDD" id="cd00082">
    <property type="entry name" value="HisKA"/>
    <property type="match status" value="1"/>
</dbReference>
<feature type="transmembrane region" description="Helical" evidence="7">
    <location>
        <begin position="273"/>
        <end position="292"/>
    </location>
</feature>
<dbReference type="GO" id="GO:0009927">
    <property type="term" value="F:histidine phosphotransfer kinase activity"/>
    <property type="evidence" value="ECO:0007669"/>
    <property type="project" value="TreeGrafter"/>
</dbReference>
<feature type="domain" description="Response regulatory" evidence="10">
    <location>
        <begin position="673"/>
        <end position="787"/>
    </location>
</feature>
<dbReference type="GO" id="GO:0000155">
    <property type="term" value="F:phosphorelay sensor kinase activity"/>
    <property type="evidence" value="ECO:0007669"/>
    <property type="project" value="InterPro"/>
</dbReference>
<dbReference type="Pfam" id="PF00072">
    <property type="entry name" value="Response_reg"/>
    <property type="match status" value="1"/>
</dbReference>
<dbReference type="Pfam" id="PF07696">
    <property type="entry name" value="7TMR-DISMED2"/>
    <property type="match status" value="1"/>
</dbReference>
<dbReference type="PROSITE" id="PS50110">
    <property type="entry name" value="RESPONSE_REGULATORY"/>
    <property type="match status" value="1"/>
</dbReference>
<dbReference type="EMBL" id="JXCQ01000054">
    <property type="protein sequence ID" value="KIR20165.1"/>
    <property type="molecule type" value="Genomic_DNA"/>
</dbReference>
<sequence>MRLLQLLLLTLALLFAGLLRAAPVESCRAEQLDLMPTLQIFEDTQASLSLDEVAGLPAARFNTPTPDWPPQGYSRSAFWLKMQLTNSSDAACSRLLVVGAPRLEDIRVYQSTGGRWSDAHAGSAHPLAEWPQPPARQPAFPISLAAQESVTVFVRVTSNFQMLLEPQLWSEPALLRSQQQTYLSDGLTLGIVLLVVPFGLIVGWILRSPLLTVNAGAVLSYILLTCILNGYLVYWPTALGWTRELLTCASAVSFVLFLAYMRVLLQVSRLPRIIGWSYWVPLSGCILGRLWWLKVDAVQGAQLVQVSLMSFYAVLLATLFMAWCRRLSYSWMAWLVPGLLLGQLLMRIFFPQEQLPWQSAQSKYSLSSTLAGVALLVCTLIMEVVRSRDREKHALSSLEQQRQAEHERLESTVALRTAQLRDSLAARSALMARISHDLRSPLVRIIDYARLLHAGPNRDYPATIERNARQQLELIDEMLEFSRGELEQMQLALAPGYLYGFLKEIVDEAGFLAARQGNSFEAVLADDLPPLVEADFKRLRQILMNLLANAAKFTHNGQIRFEVSGYPGANADDVELRFSVIDTGIGVDPQEFEQLLQPFRRGRNAQRYDGSGLGLSIVTQLLERMDSRLEPQATEQGGSHFGFRLRLRCAEEHDLELGLVDNNATPLNGQGKHVLLVDDVEQNSEWLYDLLAGYGFDVSMAANGEDALACLAGQSVDLLISDQMMPGMDGWELLRQVRERWGHLPVMLYSAVPPRRPQDYPDNLVFDAVLLKPVDSRELLAWVKMLACTDTVRRAMAREF</sequence>
<dbReference type="InterPro" id="IPR003661">
    <property type="entry name" value="HisK_dim/P_dom"/>
</dbReference>
<feature type="transmembrane region" description="Helical" evidence="7">
    <location>
        <begin position="241"/>
        <end position="261"/>
    </location>
</feature>
<keyword evidence="7" id="KW-0812">Transmembrane</keyword>
<dbReference type="EC" id="2.7.13.3" evidence="2"/>
<evidence type="ECO:0000313" key="12">
    <source>
        <dbReference type="Proteomes" id="UP000032210"/>
    </source>
</evidence>
<comment type="catalytic activity">
    <reaction evidence="1">
        <text>ATP + protein L-histidine = ADP + protein N-phospho-L-histidine.</text>
        <dbReference type="EC" id="2.7.13.3"/>
    </reaction>
</comment>
<dbReference type="Gene3D" id="2.60.40.2380">
    <property type="match status" value="1"/>
</dbReference>
<dbReference type="Pfam" id="PF00512">
    <property type="entry name" value="HisKA"/>
    <property type="match status" value="1"/>
</dbReference>
<evidence type="ECO:0000256" key="4">
    <source>
        <dbReference type="ARBA" id="ARBA00022679"/>
    </source>
</evidence>
<dbReference type="RefSeq" id="WP_052501168.1">
    <property type="nucleotide sequence ID" value="NZ_JXCQ01000054.1"/>
</dbReference>
<evidence type="ECO:0000256" key="1">
    <source>
        <dbReference type="ARBA" id="ARBA00000085"/>
    </source>
</evidence>
<reference evidence="11 12" key="1">
    <citation type="submission" date="2015-01" db="EMBL/GenBank/DDBJ databases">
        <title>Genome sequence of the beneficial rhizobacterium Pseudomonas fluorescens 2-79.</title>
        <authorList>
            <person name="Thuermer A."/>
            <person name="Daniel R."/>
        </authorList>
    </citation>
    <scope>NUCLEOTIDE SEQUENCE [LARGE SCALE GENOMIC DNA]</scope>
    <source>
        <strain evidence="11 12">2-79</strain>
    </source>
</reference>
<dbReference type="PATRIC" id="fig|294.125.peg.4522"/>
<gene>
    <name evidence="11" type="primary">luxQ_1</name>
    <name evidence="11" type="ORF">PFLU3_44120</name>
</gene>
<evidence type="ECO:0000259" key="9">
    <source>
        <dbReference type="PROSITE" id="PS50109"/>
    </source>
</evidence>
<organism evidence="11 12">
    <name type="scientific">Pseudomonas fluorescens</name>
    <dbReference type="NCBI Taxonomy" id="294"/>
    <lineage>
        <taxon>Bacteria</taxon>
        <taxon>Pseudomonadati</taxon>
        <taxon>Pseudomonadota</taxon>
        <taxon>Gammaproteobacteria</taxon>
        <taxon>Pseudomonadales</taxon>
        <taxon>Pseudomonadaceae</taxon>
        <taxon>Pseudomonas</taxon>
    </lineage>
</organism>
<feature type="transmembrane region" description="Helical" evidence="7">
    <location>
        <begin position="304"/>
        <end position="324"/>
    </location>
</feature>
<evidence type="ECO:0000313" key="11">
    <source>
        <dbReference type="EMBL" id="KIR20165.1"/>
    </source>
</evidence>
<evidence type="ECO:0000256" key="2">
    <source>
        <dbReference type="ARBA" id="ARBA00012438"/>
    </source>
</evidence>
<dbReference type="InterPro" id="IPR036890">
    <property type="entry name" value="HATPase_C_sf"/>
</dbReference>